<dbReference type="HOGENOM" id="CLU_2544277_0_0_1"/>
<sequence length="83" mass="9379">MELCDAWKWPKLTLTMIQERWGSSQKEPGDPGVGGRKWHPSPLTALRLNGMNSNHPDTFYDISCIVGEEALDESSPDMETTRM</sequence>
<reference evidence="2" key="2">
    <citation type="submission" date="2015-01" db="EMBL/GenBank/DDBJ databases">
        <title>Evolutionary Origins and Diversification of the Mycorrhizal Mutualists.</title>
        <authorList>
            <consortium name="DOE Joint Genome Institute"/>
            <consortium name="Mycorrhizal Genomics Consortium"/>
            <person name="Kohler A."/>
            <person name="Kuo A."/>
            <person name="Nagy L.G."/>
            <person name="Floudas D."/>
            <person name="Copeland A."/>
            <person name="Barry K.W."/>
            <person name="Cichocki N."/>
            <person name="Veneault-Fourrey C."/>
            <person name="LaButti K."/>
            <person name="Lindquist E.A."/>
            <person name="Lipzen A."/>
            <person name="Lundell T."/>
            <person name="Morin E."/>
            <person name="Murat C."/>
            <person name="Riley R."/>
            <person name="Ohm R."/>
            <person name="Sun H."/>
            <person name="Tunlid A."/>
            <person name="Henrissat B."/>
            <person name="Grigoriev I.V."/>
            <person name="Hibbett D.S."/>
            <person name="Martin F."/>
        </authorList>
    </citation>
    <scope>NUCLEOTIDE SEQUENCE [LARGE SCALE GENOMIC DNA]</scope>
    <source>
        <strain evidence="2">MUT 4182</strain>
    </source>
</reference>
<dbReference type="AlphaFoldDB" id="A0A0C3LA88"/>
<proteinExistence type="predicted"/>
<evidence type="ECO:0000313" key="2">
    <source>
        <dbReference type="Proteomes" id="UP000054248"/>
    </source>
</evidence>
<gene>
    <name evidence="1" type="ORF">M407DRAFT_242052</name>
</gene>
<accession>A0A0C3LA88</accession>
<organism evidence="1 2">
    <name type="scientific">Tulasnella calospora MUT 4182</name>
    <dbReference type="NCBI Taxonomy" id="1051891"/>
    <lineage>
        <taxon>Eukaryota</taxon>
        <taxon>Fungi</taxon>
        <taxon>Dikarya</taxon>
        <taxon>Basidiomycota</taxon>
        <taxon>Agaricomycotina</taxon>
        <taxon>Agaricomycetes</taxon>
        <taxon>Cantharellales</taxon>
        <taxon>Tulasnellaceae</taxon>
        <taxon>Tulasnella</taxon>
    </lineage>
</organism>
<name>A0A0C3LA88_9AGAM</name>
<protein>
    <submittedName>
        <fullName evidence="1">Uncharacterized protein</fullName>
    </submittedName>
</protein>
<dbReference type="Proteomes" id="UP000054248">
    <property type="component" value="Unassembled WGS sequence"/>
</dbReference>
<reference evidence="1 2" key="1">
    <citation type="submission" date="2014-04" db="EMBL/GenBank/DDBJ databases">
        <authorList>
            <consortium name="DOE Joint Genome Institute"/>
            <person name="Kuo A."/>
            <person name="Girlanda M."/>
            <person name="Perotto S."/>
            <person name="Kohler A."/>
            <person name="Nagy L.G."/>
            <person name="Floudas D."/>
            <person name="Copeland A."/>
            <person name="Barry K.W."/>
            <person name="Cichocki N."/>
            <person name="Veneault-Fourrey C."/>
            <person name="LaButti K."/>
            <person name="Lindquist E.A."/>
            <person name="Lipzen A."/>
            <person name="Lundell T."/>
            <person name="Morin E."/>
            <person name="Murat C."/>
            <person name="Sun H."/>
            <person name="Tunlid A."/>
            <person name="Henrissat B."/>
            <person name="Grigoriev I.V."/>
            <person name="Hibbett D.S."/>
            <person name="Martin F."/>
            <person name="Nordberg H.P."/>
            <person name="Cantor M.N."/>
            <person name="Hua S.X."/>
        </authorList>
    </citation>
    <scope>NUCLEOTIDE SEQUENCE [LARGE SCALE GENOMIC DNA]</scope>
    <source>
        <strain evidence="1 2">MUT 4182</strain>
    </source>
</reference>
<evidence type="ECO:0000313" key="1">
    <source>
        <dbReference type="EMBL" id="KIO30818.1"/>
    </source>
</evidence>
<keyword evidence="2" id="KW-1185">Reference proteome</keyword>
<dbReference type="EMBL" id="KN822968">
    <property type="protein sequence ID" value="KIO30818.1"/>
    <property type="molecule type" value="Genomic_DNA"/>
</dbReference>